<name>A0A4S8JN55_MUSBA</name>
<dbReference type="Proteomes" id="UP000317650">
    <property type="component" value="Chromosome 1"/>
</dbReference>
<comment type="caution">
    <text evidence="2">The sequence shown here is derived from an EMBL/GenBank/DDBJ whole genome shotgun (WGS) entry which is preliminary data.</text>
</comment>
<evidence type="ECO:0000313" key="3">
    <source>
        <dbReference type="Proteomes" id="UP000317650"/>
    </source>
</evidence>
<feature type="compositionally biased region" description="Basic residues" evidence="1">
    <location>
        <begin position="80"/>
        <end position="89"/>
    </location>
</feature>
<feature type="region of interest" description="Disordered" evidence="1">
    <location>
        <begin position="52"/>
        <end position="89"/>
    </location>
</feature>
<feature type="compositionally biased region" description="Basic and acidic residues" evidence="1">
    <location>
        <begin position="66"/>
        <end position="75"/>
    </location>
</feature>
<reference evidence="2 3" key="1">
    <citation type="journal article" date="2019" name="Nat. Plants">
        <title>Genome sequencing of Musa balbisiana reveals subgenome evolution and function divergence in polyploid bananas.</title>
        <authorList>
            <person name="Yao X."/>
        </authorList>
    </citation>
    <scope>NUCLEOTIDE SEQUENCE [LARGE SCALE GENOMIC DNA]</scope>
    <source>
        <strain evidence="3">cv. DH-PKW</strain>
        <tissue evidence="2">Leaves</tissue>
    </source>
</reference>
<evidence type="ECO:0000256" key="1">
    <source>
        <dbReference type="SAM" id="MobiDB-lite"/>
    </source>
</evidence>
<proteinExistence type="predicted"/>
<evidence type="ECO:0000313" key="2">
    <source>
        <dbReference type="EMBL" id="THU62732.1"/>
    </source>
</evidence>
<accession>A0A4S8JN55</accession>
<sequence>MIVGRVGRARPDPSDDQVLLDQTEAGDPHDSSVCVTLKKSLRSRLDVRHMPRKRTIDFGQPTSLSHPEKHSDWVDSSRMYVHKKQANGS</sequence>
<feature type="region of interest" description="Disordered" evidence="1">
    <location>
        <begin position="1"/>
        <end position="31"/>
    </location>
</feature>
<protein>
    <submittedName>
        <fullName evidence="2">Uncharacterized protein</fullName>
    </submittedName>
</protein>
<gene>
    <name evidence="2" type="ORF">C4D60_Mb01t08230</name>
</gene>
<organism evidence="2 3">
    <name type="scientific">Musa balbisiana</name>
    <name type="common">Banana</name>
    <dbReference type="NCBI Taxonomy" id="52838"/>
    <lineage>
        <taxon>Eukaryota</taxon>
        <taxon>Viridiplantae</taxon>
        <taxon>Streptophyta</taxon>
        <taxon>Embryophyta</taxon>
        <taxon>Tracheophyta</taxon>
        <taxon>Spermatophyta</taxon>
        <taxon>Magnoliopsida</taxon>
        <taxon>Liliopsida</taxon>
        <taxon>Zingiberales</taxon>
        <taxon>Musaceae</taxon>
        <taxon>Musa</taxon>
    </lineage>
</organism>
<dbReference type="EMBL" id="PYDT01000004">
    <property type="protein sequence ID" value="THU62732.1"/>
    <property type="molecule type" value="Genomic_DNA"/>
</dbReference>
<keyword evidence="3" id="KW-1185">Reference proteome</keyword>
<dbReference type="AlphaFoldDB" id="A0A4S8JN55"/>